<protein>
    <submittedName>
        <fullName evidence="1">Uncharacterized protein</fullName>
    </submittedName>
</protein>
<evidence type="ECO:0000313" key="1">
    <source>
        <dbReference type="EMBL" id="KGA93818.1"/>
    </source>
</evidence>
<name>A0A094W8F6_9BACT</name>
<accession>A0A094W8F6</accession>
<comment type="caution">
    <text evidence="1">The sequence shown here is derived from an EMBL/GenBank/DDBJ whole genome shotgun (WGS) entry which is preliminary data.</text>
</comment>
<dbReference type="AlphaFoldDB" id="A0A094W8F6"/>
<dbReference type="Proteomes" id="UP000029452">
    <property type="component" value="Unassembled WGS sequence"/>
</dbReference>
<sequence length="294" mass="32977">MNGGSEIASPPSEFAIKNAKSSARPCVQQTGNIVSFVTATYNDKFPPCFRQASRSISNISASQPHQTLVDRKRCHEAMGSFHCRDRDGRDRQRSGDKIRSIRNVFCWFPLDIMKLSNVPTGGSLPLSIHGSDQERMLLADPNPWMPMALNLDETLFGFHGCGNRHPSAAMSENKIACSDSLDWTIPGRGQNHCSPRKTIGTEPGEPDRSSFRRLDGIDIPDVLAMMDRFWVIRFVNTKSDLIMVHGDIHFESRHLDTGAGTSASREIVGNQFFFKHWLSPIIHSQISDTYIFHF</sequence>
<dbReference type="PATRIC" id="fig|178606.4.peg.1533"/>
<reference evidence="1 2" key="1">
    <citation type="submission" date="2014-06" db="EMBL/GenBank/DDBJ databases">
        <title>Draft genome sequence of iron oxidizing acidophile Leptospirillum ferriphilum DSM14647.</title>
        <authorList>
            <person name="Cardenas J.P."/>
            <person name="Lazcano M."/>
            <person name="Ossandon F.J."/>
            <person name="Corbett M."/>
            <person name="Holmes D.S."/>
            <person name="Watkin E."/>
        </authorList>
    </citation>
    <scope>NUCLEOTIDE SEQUENCE [LARGE SCALE GENOMIC DNA]</scope>
    <source>
        <strain evidence="1 2">DSM 14647</strain>
    </source>
</reference>
<evidence type="ECO:0000313" key="2">
    <source>
        <dbReference type="Proteomes" id="UP000029452"/>
    </source>
</evidence>
<organism evidence="1 2">
    <name type="scientific">Leptospirillum ferriphilum</name>
    <dbReference type="NCBI Taxonomy" id="178606"/>
    <lineage>
        <taxon>Bacteria</taxon>
        <taxon>Pseudomonadati</taxon>
        <taxon>Nitrospirota</taxon>
        <taxon>Nitrospiria</taxon>
        <taxon>Nitrospirales</taxon>
        <taxon>Nitrospiraceae</taxon>
        <taxon>Leptospirillum</taxon>
    </lineage>
</organism>
<gene>
    <name evidence="1" type="ORF">LptCag_1528</name>
</gene>
<proteinExistence type="predicted"/>
<dbReference type="EMBL" id="JPGK01000005">
    <property type="protein sequence ID" value="KGA93818.1"/>
    <property type="molecule type" value="Genomic_DNA"/>
</dbReference>